<keyword evidence="3" id="KW-1185">Reference proteome</keyword>
<gene>
    <name evidence="2" type="ORF">SAMN06265348_11816</name>
</gene>
<dbReference type="EMBL" id="FXTN01000018">
    <property type="protein sequence ID" value="SMO98867.1"/>
    <property type="molecule type" value="Genomic_DNA"/>
</dbReference>
<dbReference type="CDD" id="cd00761">
    <property type="entry name" value="Glyco_tranf_GTA_type"/>
    <property type="match status" value="1"/>
</dbReference>
<organism evidence="2 3">
    <name type="scientific">Pedobacter westerhofensis</name>
    <dbReference type="NCBI Taxonomy" id="425512"/>
    <lineage>
        <taxon>Bacteria</taxon>
        <taxon>Pseudomonadati</taxon>
        <taxon>Bacteroidota</taxon>
        <taxon>Sphingobacteriia</taxon>
        <taxon>Sphingobacteriales</taxon>
        <taxon>Sphingobacteriaceae</taxon>
        <taxon>Pedobacter</taxon>
    </lineage>
</organism>
<feature type="domain" description="Glycosyltransferase 2-like" evidence="1">
    <location>
        <begin position="31"/>
        <end position="160"/>
    </location>
</feature>
<evidence type="ECO:0000259" key="1">
    <source>
        <dbReference type="Pfam" id="PF00535"/>
    </source>
</evidence>
<keyword evidence="2" id="KW-0808">Transferase</keyword>
<dbReference type="GO" id="GO:0016758">
    <property type="term" value="F:hexosyltransferase activity"/>
    <property type="evidence" value="ECO:0007669"/>
    <property type="project" value="UniProtKB-ARBA"/>
</dbReference>
<dbReference type="PANTHER" id="PTHR22916">
    <property type="entry name" value="GLYCOSYLTRANSFERASE"/>
    <property type="match status" value="1"/>
</dbReference>
<dbReference type="Proteomes" id="UP000320300">
    <property type="component" value="Unassembled WGS sequence"/>
</dbReference>
<protein>
    <submittedName>
        <fullName evidence="2">Glycosyl transferase family 2</fullName>
    </submittedName>
</protein>
<dbReference type="AlphaFoldDB" id="A0A521FRL0"/>
<dbReference type="RefSeq" id="WP_185960610.1">
    <property type="nucleotide sequence ID" value="NZ_CBCSJO010000019.1"/>
</dbReference>
<dbReference type="InterPro" id="IPR029044">
    <property type="entry name" value="Nucleotide-diphossugar_trans"/>
</dbReference>
<dbReference type="Pfam" id="PF00535">
    <property type="entry name" value="Glycos_transf_2"/>
    <property type="match status" value="1"/>
</dbReference>
<dbReference type="SUPFAM" id="SSF53448">
    <property type="entry name" value="Nucleotide-diphospho-sugar transferases"/>
    <property type="match status" value="1"/>
</dbReference>
<proteinExistence type="predicted"/>
<name>A0A521FRL0_9SPHI</name>
<reference evidence="2 3" key="1">
    <citation type="submission" date="2017-05" db="EMBL/GenBank/DDBJ databases">
        <authorList>
            <person name="Varghese N."/>
            <person name="Submissions S."/>
        </authorList>
    </citation>
    <scope>NUCLEOTIDE SEQUENCE [LARGE SCALE GENOMIC DNA]</scope>
    <source>
        <strain evidence="2 3">DSM 19036</strain>
    </source>
</reference>
<evidence type="ECO:0000313" key="3">
    <source>
        <dbReference type="Proteomes" id="UP000320300"/>
    </source>
</evidence>
<sequence>MYLDAGSSLMPIFSWPKNFTEVDTSFPLVTCIMPTANREDFIPKAIKYFLQQDYPYKELVIIDDGYESIARMIPNLYSIRYFYLKEKQCIGTKRNIACEKAAGSIIMHWDDDDWYANNWISYQVNSIIEKEVDICGLSHVQFFSVRENKFYISKNVNAKKNWLTGATLAYRKAFWNKHPFKNIHIGEDILFVRNKNAKVFAHDYFKGFLAIVHATNARLKEF</sequence>
<dbReference type="PANTHER" id="PTHR22916:SF3">
    <property type="entry name" value="UDP-GLCNAC:BETAGAL BETA-1,3-N-ACETYLGLUCOSAMINYLTRANSFERASE-LIKE PROTEIN 1"/>
    <property type="match status" value="1"/>
</dbReference>
<evidence type="ECO:0000313" key="2">
    <source>
        <dbReference type="EMBL" id="SMO98867.1"/>
    </source>
</evidence>
<dbReference type="Gene3D" id="3.90.550.10">
    <property type="entry name" value="Spore Coat Polysaccharide Biosynthesis Protein SpsA, Chain A"/>
    <property type="match status" value="1"/>
</dbReference>
<dbReference type="InterPro" id="IPR001173">
    <property type="entry name" value="Glyco_trans_2-like"/>
</dbReference>
<accession>A0A521FRL0</accession>